<dbReference type="PANTHER" id="PTHR43867:SF5">
    <property type="entry name" value="GLUCANS BIOSYNTHESIS GLUCOSYLTRANSFERASE H"/>
    <property type="match status" value="1"/>
</dbReference>
<comment type="caution">
    <text evidence="14">The sequence shown here is derived from an EMBL/GenBank/DDBJ whole genome shotgun (WGS) entry which is preliminary data.</text>
</comment>
<name>A0ABT5YQ13_9PROT</name>
<keyword evidence="5" id="KW-1003">Cell membrane</keyword>
<evidence type="ECO:0000313" key="14">
    <source>
        <dbReference type="EMBL" id="MDF2096967.1"/>
    </source>
</evidence>
<keyword evidence="11 12" id="KW-0472">Membrane</keyword>
<evidence type="ECO:0000256" key="12">
    <source>
        <dbReference type="SAM" id="Phobius"/>
    </source>
</evidence>
<dbReference type="NCBIfam" id="NF003958">
    <property type="entry name" value="PRK05454.2-1"/>
    <property type="match status" value="1"/>
</dbReference>
<feature type="domain" description="Glycosyltransferase 2-like" evidence="13">
    <location>
        <begin position="194"/>
        <end position="388"/>
    </location>
</feature>
<dbReference type="GO" id="GO:0016757">
    <property type="term" value="F:glycosyltransferase activity"/>
    <property type="evidence" value="ECO:0007669"/>
    <property type="project" value="UniProtKB-KW"/>
</dbReference>
<evidence type="ECO:0000256" key="7">
    <source>
        <dbReference type="ARBA" id="ARBA00022676"/>
    </source>
</evidence>
<feature type="transmembrane region" description="Helical" evidence="12">
    <location>
        <begin position="448"/>
        <end position="475"/>
    </location>
</feature>
<proteinExistence type="inferred from homology"/>
<feature type="transmembrane region" description="Helical" evidence="12">
    <location>
        <begin position="495"/>
        <end position="519"/>
    </location>
</feature>
<feature type="transmembrane region" description="Helical" evidence="12">
    <location>
        <begin position="414"/>
        <end position="436"/>
    </location>
</feature>
<evidence type="ECO:0000256" key="2">
    <source>
        <dbReference type="ARBA" id="ARBA00005001"/>
    </source>
</evidence>
<evidence type="ECO:0000259" key="13">
    <source>
        <dbReference type="Pfam" id="PF13632"/>
    </source>
</evidence>
<gene>
    <name evidence="14" type="primary">mdoH</name>
    <name evidence="14" type="ORF">P2G67_13375</name>
</gene>
<evidence type="ECO:0000256" key="9">
    <source>
        <dbReference type="ARBA" id="ARBA00022692"/>
    </source>
</evidence>
<dbReference type="PANTHER" id="PTHR43867">
    <property type="entry name" value="CELLULOSE SYNTHASE CATALYTIC SUBUNIT A [UDP-FORMING]"/>
    <property type="match status" value="1"/>
</dbReference>
<keyword evidence="7 14" id="KW-0328">Glycosyltransferase</keyword>
<keyword evidence="8 14" id="KW-0808">Transferase</keyword>
<evidence type="ECO:0000256" key="5">
    <source>
        <dbReference type="ARBA" id="ARBA00022475"/>
    </source>
</evidence>
<evidence type="ECO:0000256" key="11">
    <source>
        <dbReference type="ARBA" id="ARBA00023136"/>
    </source>
</evidence>
<feature type="transmembrane region" description="Helical" evidence="12">
    <location>
        <begin position="52"/>
        <end position="74"/>
    </location>
</feature>
<dbReference type="Gene3D" id="3.90.550.10">
    <property type="entry name" value="Spore Coat Polysaccharide Biosynthesis Protein SpsA, Chain A"/>
    <property type="match status" value="1"/>
</dbReference>
<dbReference type="CDD" id="cd04191">
    <property type="entry name" value="Glucan_BSP_MdoH"/>
    <property type="match status" value="1"/>
</dbReference>
<comment type="similarity">
    <text evidence="3">Belongs to the glycosyltransferase 2 family. OpgH subfamily.</text>
</comment>
<evidence type="ECO:0000256" key="3">
    <source>
        <dbReference type="ARBA" id="ARBA00009337"/>
    </source>
</evidence>
<keyword evidence="6" id="KW-0997">Cell inner membrane</keyword>
<comment type="pathway">
    <text evidence="2">Glycan metabolism; osmoregulated periplasmic glucan (OPG) biosynthesis.</text>
</comment>
<comment type="subcellular location">
    <subcellularLocation>
        <location evidence="1">Cell inner membrane</location>
        <topology evidence="1">Multi-pass membrane protein</topology>
    </subcellularLocation>
</comment>
<dbReference type="Pfam" id="PF13632">
    <property type="entry name" value="Glyco_trans_2_3"/>
    <property type="match status" value="1"/>
</dbReference>
<dbReference type="InterPro" id="IPR050321">
    <property type="entry name" value="Glycosyltr_2/OpgH_subfam"/>
</dbReference>
<evidence type="ECO:0000256" key="1">
    <source>
        <dbReference type="ARBA" id="ARBA00004429"/>
    </source>
</evidence>
<evidence type="ECO:0000256" key="4">
    <source>
        <dbReference type="ARBA" id="ARBA00020585"/>
    </source>
</evidence>
<dbReference type="InterPro" id="IPR001173">
    <property type="entry name" value="Glyco_trans_2-like"/>
</dbReference>
<dbReference type="Proteomes" id="UP001215503">
    <property type="component" value="Unassembled WGS sequence"/>
</dbReference>
<dbReference type="EMBL" id="JARHUD010000008">
    <property type="protein sequence ID" value="MDF2096967.1"/>
    <property type="molecule type" value="Genomic_DNA"/>
</dbReference>
<keyword evidence="10 12" id="KW-1133">Transmembrane helix</keyword>
<sequence>METRGLAITAALRRLAVLGGSLATTALAAVAFQEALGLTQPGPAEWLYTALFAFLTFWLALSFWNVLVGFFAALTRWPQPGLNPDTPDGPLPERVAVLMPVYNEDPNQVFANIAAMYEGLARRPEGQRFDFFVLSDTTDPRVWVAEEAAWFAARRLLKGAGTLHYRRRSQNLGKKAGNIADFCRRWGAHYEAMVVLDADSLMAPDTLIAMARRLEANPRLGLLQVPPTLVNRSSLFARLQQWASLVATPVLAEGMAFWGLGQGNFWGHNAIIRTRAFTESCGLPELPGRKPFGGHVMSHDFVEAALLVRAGWEVRMAPDLGGSWEEPPPTALDHAMRDRRWCQGNLQHAKVLPARGLHWVSRLHLAQGIMAYLASPLWLAFLLLGLGIAAGLSLSGGAAATADAAPRLASALPLVSVIAVLLFAPRVLGLLLLLLSPQRRLVGGSVRALFSTLLEMFSSILLAPVMLVWHVRFVFEVLSGRDGGWSSQHREDGAMLPFGLAFAATRAQFLAGLVAALLLLMMPLGLALWFSPIVLGLLLAPVTLWLGSSPGLGRAARALGLFLIPEESAPPRVLQRARELDAHPLVDLPDGGLQALLRDRRLLLLHRALVAAADDPPAPDLLRRALVKQATGQALERQEEAALLADPVSLSRLLRRPEHSPQG</sequence>
<keyword evidence="15" id="KW-1185">Reference proteome</keyword>
<reference evidence="14 15" key="1">
    <citation type="submission" date="2023-03" db="EMBL/GenBank/DDBJ databases">
        <title>Fodinicurvata sp. CAU 1616 isolated from sea sendiment.</title>
        <authorList>
            <person name="Kim W."/>
        </authorList>
    </citation>
    <scope>NUCLEOTIDE SEQUENCE [LARGE SCALE GENOMIC DNA]</scope>
    <source>
        <strain evidence="14 15">CAU 1616</strain>
    </source>
</reference>
<feature type="transmembrane region" description="Helical" evidence="12">
    <location>
        <begin position="369"/>
        <end position="394"/>
    </location>
</feature>
<evidence type="ECO:0000256" key="8">
    <source>
        <dbReference type="ARBA" id="ARBA00022679"/>
    </source>
</evidence>
<evidence type="ECO:0000256" key="10">
    <source>
        <dbReference type="ARBA" id="ARBA00022989"/>
    </source>
</evidence>
<keyword evidence="9 12" id="KW-0812">Transmembrane</keyword>
<protein>
    <recommendedName>
        <fullName evidence="4">Glucans biosynthesis glucosyltransferase H</fullName>
    </recommendedName>
</protein>
<dbReference type="SUPFAM" id="SSF53448">
    <property type="entry name" value="Nucleotide-diphospho-sugar transferases"/>
    <property type="match status" value="1"/>
</dbReference>
<evidence type="ECO:0000313" key="15">
    <source>
        <dbReference type="Proteomes" id="UP001215503"/>
    </source>
</evidence>
<organism evidence="14 15">
    <name type="scientific">Aquibaculum arenosum</name>
    <dbReference type="NCBI Taxonomy" id="3032591"/>
    <lineage>
        <taxon>Bacteria</taxon>
        <taxon>Pseudomonadati</taxon>
        <taxon>Pseudomonadota</taxon>
        <taxon>Alphaproteobacteria</taxon>
        <taxon>Rhodospirillales</taxon>
        <taxon>Rhodovibrionaceae</taxon>
        <taxon>Aquibaculum</taxon>
    </lineage>
</organism>
<evidence type="ECO:0000256" key="6">
    <source>
        <dbReference type="ARBA" id="ARBA00022519"/>
    </source>
</evidence>
<feature type="transmembrane region" description="Helical" evidence="12">
    <location>
        <begin position="526"/>
        <end position="547"/>
    </location>
</feature>
<dbReference type="NCBIfam" id="NF003962">
    <property type="entry name" value="PRK05454.2-5"/>
    <property type="match status" value="1"/>
</dbReference>
<accession>A0ABT5YQ13</accession>
<dbReference type="InterPro" id="IPR029044">
    <property type="entry name" value="Nucleotide-diphossugar_trans"/>
</dbReference>
<dbReference type="RefSeq" id="WP_275823737.1">
    <property type="nucleotide sequence ID" value="NZ_JARHUD010000008.1"/>
</dbReference>